<name>A0A857LHZ1_9ACTN</name>
<gene>
    <name evidence="2" type="ORF">GII30_02590</name>
</gene>
<dbReference type="RefSeq" id="WP_005185218.1">
    <property type="nucleotide sequence ID" value="NZ_CP045804.1"/>
</dbReference>
<sequence length="129" mass="14133">MATDAQQRHDEVDAERVAHMRDLLSRPGGEAEVARRYGSEAEHSDEFRAAKRQQKASTDRAREARAAAAKDAADKAAQARQAAAKQSRSGGNNEAQSALDQANKDLDRNREAIRSQAEKSKGQVQMQSM</sequence>
<feature type="compositionally biased region" description="Basic and acidic residues" evidence="1">
    <location>
        <begin position="32"/>
        <end position="49"/>
    </location>
</feature>
<dbReference type="EMBL" id="CP045810">
    <property type="protein sequence ID" value="QHN38215.1"/>
    <property type="molecule type" value="Genomic_DNA"/>
</dbReference>
<protein>
    <submittedName>
        <fullName evidence="2">Uncharacterized protein</fullName>
    </submittedName>
</protein>
<feature type="compositionally biased region" description="Polar residues" evidence="1">
    <location>
        <begin position="90"/>
        <end position="100"/>
    </location>
</feature>
<feature type="compositionally biased region" description="Basic and acidic residues" evidence="1">
    <location>
        <begin position="1"/>
        <end position="24"/>
    </location>
</feature>
<evidence type="ECO:0000313" key="2">
    <source>
        <dbReference type="EMBL" id="QHN38215.1"/>
    </source>
</evidence>
<reference evidence="2" key="1">
    <citation type="journal article" date="2021" name="Nat. Microbiol.">
        <title>Cocultivation of an ultrasmall environmental parasitic bacterium with lytic ability against bacteria associated with wastewater foams.</title>
        <authorList>
            <person name="Batinovic S."/>
            <person name="Rose J.J.A."/>
            <person name="Ratcliffe J."/>
            <person name="Seviour R.J."/>
            <person name="Petrovski S."/>
        </authorList>
    </citation>
    <scope>NUCLEOTIDE SEQUENCE</scope>
    <source>
        <strain evidence="2">CON44</strain>
    </source>
</reference>
<organism evidence="2">
    <name type="scientific">Gordonia amarae</name>
    <dbReference type="NCBI Taxonomy" id="36821"/>
    <lineage>
        <taxon>Bacteria</taxon>
        <taxon>Bacillati</taxon>
        <taxon>Actinomycetota</taxon>
        <taxon>Actinomycetes</taxon>
        <taxon>Mycobacteriales</taxon>
        <taxon>Gordoniaceae</taxon>
        <taxon>Gordonia</taxon>
    </lineage>
</organism>
<accession>A0A857LHZ1</accession>
<feature type="region of interest" description="Disordered" evidence="1">
    <location>
        <begin position="1"/>
        <end position="129"/>
    </location>
</feature>
<evidence type="ECO:0000256" key="1">
    <source>
        <dbReference type="SAM" id="MobiDB-lite"/>
    </source>
</evidence>
<feature type="compositionally biased region" description="Low complexity" evidence="1">
    <location>
        <begin position="66"/>
        <end position="89"/>
    </location>
</feature>
<dbReference type="AlphaFoldDB" id="A0A857LHZ1"/>
<proteinExistence type="predicted"/>
<feature type="compositionally biased region" description="Basic and acidic residues" evidence="1">
    <location>
        <begin position="102"/>
        <end position="121"/>
    </location>
</feature>